<proteinExistence type="predicted"/>
<protein>
    <recommendedName>
        <fullName evidence="2">Putative amidase domain-containing protein</fullName>
    </recommendedName>
</protein>
<feature type="signal peptide" evidence="1">
    <location>
        <begin position="1"/>
        <end position="27"/>
    </location>
</feature>
<dbReference type="Proteomes" id="UP000636960">
    <property type="component" value="Unassembled WGS sequence"/>
</dbReference>
<evidence type="ECO:0000259" key="2">
    <source>
        <dbReference type="Pfam" id="PF12671"/>
    </source>
</evidence>
<dbReference type="EMBL" id="BOMV01000076">
    <property type="protein sequence ID" value="GIE99658.1"/>
    <property type="molecule type" value="Genomic_DNA"/>
</dbReference>
<accession>A0A919K3S0</accession>
<dbReference type="Pfam" id="PF12671">
    <property type="entry name" value="Amidase_6"/>
    <property type="match status" value="1"/>
</dbReference>
<dbReference type="AlphaFoldDB" id="A0A919K3S0"/>
<dbReference type="InterPro" id="IPR024301">
    <property type="entry name" value="Amidase_6"/>
</dbReference>
<gene>
    <name evidence="3" type="ORF">Ari01nite_71230</name>
</gene>
<feature type="chain" id="PRO_5036812743" description="Putative amidase domain-containing protein" evidence="1">
    <location>
        <begin position="28"/>
        <end position="538"/>
    </location>
</feature>
<evidence type="ECO:0000313" key="3">
    <source>
        <dbReference type="EMBL" id="GIE99658.1"/>
    </source>
</evidence>
<evidence type="ECO:0000313" key="4">
    <source>
        <dbReference type="Proteomes" id="UP000636960"/>
    </source>
</evidence>
<feature type="domain" description="Putative amidase" evidence="2">
    <location>
        <begin position="369"/>
        <end position="529"/>
    </location>
</feature>
<dbReference type="PANTHER" id="PTHR40032:SF1">
    <property type="entry name" value="EXPORTED PROTEIN"/>
    <property type="match status" value="1"/>
</dbReference>
<organism evidence="3 4">
    <name type="scientific">Paractinoplanes rishiriensis</name>
    <dbReference type="NCBI Taxonomy" id="1050105"/>
    <lineage>
        <taxon>Bacteria</taxon>
        <taxon>Bacillati</taxon>
        <taxon>Actinomycetota</taxon>
        <taxon>Actinomycetes</taxon>
        <taxon>Micromonosporales</taxon>
        <taxon>Micromonosporaceae</taxon>
        <taxon>Paractinoplanes</taxon>
    </lineage>
</organism>
<evidence type="ECO:0000256" key="1">
    <source>
        <dbReference type="SAM" id="SignalP"/>
    </source>
</evidence>
<name>A0A919K3S0_9ACTN</name>
<dbReference type="PANTHER" id="PTHR40032">
    <property type="entry name" value="EXPORTED PROTEIN-RELATED"/>
    <property type="match status" value="1"/>
</dbReference>
<keyword evidence="1" id="KW-0732">Signal</keyword>
<dbReference type="RefSeq" id="WP_203786640.1">
    <property type="nucleotide sequence ID" value="NZ_BOMV01000076.1"/>
</dbReference>
<keyword evidence="4" id="KW-1185">Reference proteome</keyword>
<sequence length="538" mass="59450">MRTFLRAGAVALAASLVLWGGGVPAEAGYPATVHAARTPGTPDPATEQPPRIVDHGVEEVGLAAAVEPPVVDLAALVLTYRNGMPREENTNAFRWNADSPGEVAEIIKAMRTANKGEVETREEAEQALRGYGYNLDLVQDSDTLRNYLVISEQTPCQRCWGLYILRYDTSSAAVNVAVEVPHPFSDESSEEIGIKAFLELDAKMFAMAGAHRNSNTATRPGYPNSRVSDMARSYESLFHKVHTNFTTRAPNATHVLQVHGFEARPGYPEVVLSDGGAQPHARLRSFAAQMERAGFTVGVYDGQQYPAFGATLNPQARHTRNKGGFFYHLESVHAVRSDPQKYAAIISALAQTLFQGSPGAVANIPYAADYDREAAVGYARQYAENRNTAYYDWSHRELGGDCTNFLSQVMHVGGWTYAEPVLETPVSRRSSDYWYYRSDDPSTSAWAWVNANMWASFAKKAGRVEKVKYLSDVGLGDIVQMGDTVERTKFHSMIVTGFDSQGPLLSYHTTNTLDRPLWSIYNDSRSTMFYAWRVVKVS</sequence>
<reference evidence="3" key="1">
    <citation type="submission" date="2021-01" db="EMBL/GenBank/DDBJ databases">
        <title>Whole genome shotgun sequence of Actinoplanes rishiriensis NBRC 108556.</title>
        <authorList>
            <person name="Komaki H."/>
            <person name="Tamura T."/>
        </authorList>
    </citation>
    <scope>NUCLEOTIDE SEQUENCE</scope>
    <source>
        <strain evidence="3">NBRC 108556</strain>
    </source>
</reference>
<comment type="caution">
    <text evidence="3">The sequence shown here is derived from an EMBL/GenBank/DDBJ whole genome shotgun (WGS) entry which is preliminary data.</text>
</comment>